<sequence>MRKLKSFLNLFNKKALKIEKRVRFIVSSLVLTFLMFVATFFFFDKAPIFIISFLVAGYFLTYFAIIEGIERVEWFTLFLMPIVLSLAFYLFYFLFPGRWLTRLPFIIIYAISIYANFLIANIFNVKVEKSLQLYRAAFSVNFFFQTLVVFLIFNSIFSFHFGFITDGLVSGVVVFLLSLQLYWSVKMPSFLEREIISYSVLTSLLVTELVVIFSFTALPGTILALFMAASYYSFSGLVCSYLDQRLFRETIREYLFVWGFVFLIMILSMK</sequence>
<evidence type="ECO:0000256" key="1">
    <source>
        <dbReference type="SAM" id="Phobius"/>
    </source>
</evidence>
<feature type="transmembrane region" description="Helical" evidence="1">
    <location>
        <begin position="72"/>
        <end position="94"/>
    </location>
</feature>
<feature type="transmembrane region" description="Helical" evidence="1">
    <location>
        <begin position="48"/>
        <end position="65"/>
    </location>
</feature>
<accession>A0A2M8GMT2</accession>
<reference evidence="3" key="1">
    <citation type="submission" date="2017-09" db="EMBL/GenBank/DDBJ databases">
        <title>Depth-based differentiation of microbial function through sediment-hosted aquifers and enrichment of novel symbionts in the deep terrestrial subsurface.</title>
        <authorList>
            <person name="Probst A.J."/>
            <person name="Ladd B."/>
            <person name="Jarett J.K."/>
            <person name="Geller-Mcgrath D.E."/>
            <person name="Sieber C.M.K."/>
            <person name="Emerson J.B."/>
            <person name="Anantharaman K."/>
            <person name="Thomas B.C."/>
            <person name="Malmstrom R."/>
            <person name="Stieglmeier M."/>
            <person name="Klingl A."/>
            <person name="Woyke T."/>
            <person name="Ryan C.M."/>
            <person name="Banfield J.F."/>
        </authorList>
    </citation>
    <scope>NUCLEOTIDE SEQUENCE [LARGE SCALE GENOMIC DNA]</scope>
</reference>
<dbReference type="Proteomes" id="UP000229370">
    <property type="component" value="Unassembled WGS sequence"/>
</dbReference>
<dbReference type="AlphaFoldDB" id="A0A2M8GMT2"/>
<keyword evidence="1" id="KW-1133">Transmembrane helix</keyword>
<gene>
    <name evidence="2" type="ORF">CO007_02185</name>
</gene>
<feature type="transmembrane region" description="Helical" evidence="1">
    <location>
        <begin position="136"/>
        <end position="157"/>
    </location>
</feature>
<evidence type="ECO:0000313" key="3">
    <source>
        <dbReference type="Proteomes" id="UP000229370"/>
    </source>
</evidence>
<dbReference type="EMBL" id="PFQK01000042">
    <property type="protein sequence ID" value="PJC81887.1"/>
    <property type="molecule type" value="Genomic_DNA"/>
</dbReference>
<comment type="caution">
    <text evidence="2">The sequence shown here is derived from an EMBL/GenBank/DDBJ whole genome shotgun (WGS) entry which is preliminary data.</text>
</comment>
<evidence type="ECO:0000313" key="2">
    <source>
        <dbReference type="EMBL" id="PJC81887.1"/>
    </source>
</evidence>
<feature type="transmembrane region" description="Helical" evidence="1">
    <location>
        <begin position="21"/>
        <end position="42"/>
    </location>
</feature>
<feature type="transmembrane region" description="Helical" evidence="1">
    <location>
        <begin position="106"/>
        <end position="124"/>
    </location>
</feature>
<feature type="transmembrane region" description="Helical" evidence="1">
    <location>
        <begin position="222"/>
        <end position="242"/>
    </location>
</feature>
<proteinExistence type="predicted"/>
<feature type="transmembrane region" description="Helical" evidence="1">
    <location>
        <begin position="195"/>
        <end position="216"/>
    </location>
</feature>
<organism evidence="2 3">
    <name type="scientific">Candidatus Roizmanbacteria bacterium CG_4_8_14_3_um_filter_36_10</name>
    <dbReference type="NCBI Taxonomy" id="1974834"/>
    <lineage>
        <taxon>Bacteria</taxon>
        <taxon>Candidatus Roizmaniibacteriota</taxon>
    </lineage>
</organism>
<protein>
    <submittedName>
        <fullName evidence="2">Uncharacterized protein</fullName>
    </submittedName>
</protein>
<feature type="transmembrane region" description="Helical" evidence="1">
    <location>
        <begin position="254"/>
        <end position="269"/>
    </location>
</feature>
<keyword evidence="1" id="KW-0472">Membrane</keyword>
<name>A0A2M8GMT2_9BACT</name>
<feature type="transmembrane region" description="Helical" evidence="1">
    <location>
        <begin position="163"/>
        <end position="183"/>
    </location>
</feature>
<keyword evidence="1" id="KW-0812">Transmembrane</keyword>